<gene>
    <name evidence="3" type="ORF">SAMN05444483_101458</name>
</gene>
<evidence type="ECO:0000256" key="2">
    <source>
        <dbReference type="SAM" id="Phobius"/>
    </source>
</evidence>
<dbReference type="Proteomes" id="UP000183945">
    <property type="component" value="Unassembled WGS sequence"/>
</dbReference>
<evidence type="ECO:0008006" key="5">
    <source>
        <dbReference type="Google" id="ProtNLM"/>
    </source>
</evidence>
<dbReference type="STRING" id="1073325.SAMN05444483_101458"/>
<sequence length="183" mass="21228">MEDKKLEELFEDQNFDIKEPHTGHRDRFMEKLEAERKDHKSGVKIKKLWAPLVSVAALLAIAFMLFGTYFSENQKPGELAGVSPQMKKTEQFYTKMIKTELANLKAKESPATQKIVKDALNQLQKLESDYSKLEQDLRKSGKDKRVIYAMISNFQQRIDLLEKVLKQIEETKTLKTTGNENYI</sequence>
<keyword evidence="4" id="KW-1185">Reference proteome</keyword>
<dbReference type="OrthoDB" id="1143801at2"/>
<dbReference type="EMBL" id="FQVT01000001">
    <property type="protein sequence ID" value="SHF52509.1"/>
    <property type="molecule type" value="Genomic_DNA"/>
</dbReference>
<keyword evidence="1" id="KW-0175">Coiled coil</keyword>
<accession>A0A1M5CCR5</accession>
<dbReference type="RefSeq" id="WP_072876264.1">
    <property type="nucleotide sequence ID" value="NZ_FQVT01000001.1"/>
</dbReference>
<organism evidence="3 4">
    <name type="scientific">Salegentibacter echinorum</name>
    <dbReference type="NCBI Taxonomy" id="1073325"/>
    <lineage>
        <taxon>Bacteria</taxon>
        <taxon>Pseudomonadati</taxon>
        <taxon>Bacteroidota</taxon>
        <taxon>Flavobacteriia</taxon>
        <taxon>Flavobacteriales</taxon>
        <taxon>Flavobacteriaceae</taxon>
        <taxon>Salegentibacter</taxon>
    </lineage>
</organism>
<feature type="transmembrane region" description="Helical" evidence="2">
    <location>
        <begin position="48"/>
        <end position="70"/>
    </location>
</feature>
<proteinExistence type="predicted"/>
<keyword evidence="2" id="KW-0472">Membrane</keyword>
<evidence type="ECO:0000313" key="3">
    <source>
        <dbReference type="EMBL" id="SHF52509.1"/>
    </source>
</evidence>
<keyword evidence="2" id="KW-1133">Transmembrane helix</keyword>
<dbReference type="AlphaFoldDB" id="A0A1M5CCR5"/>
<reference evidence="4" key="1">
    <citation type="submission" date="2016-11" db="EMBL/GenBank/DDBJ databases">
        <authorList>
            <person name="Varghese N."/>
            <person name="Submissions S."/>
        </authorList>
    </citation>
    <scope>NUCLEOTIDE SEQUENCE [LARGE SCALE GENOMIC DNA]</scope>
    <source>
        <strain evidence="4">DSM 24579</strain>
    </source>
</reference>
<evidence type="ECO:0000256" key="1">
    <source>
        <dbReference type="SAM" id="Coils"/>
    </source>
</evidence>
<name>A0A1M5CCR5_SALEC</name>
<keyword evidence="2" id="KW-0812">Transmembrane</keyword>
<feature type="coiled-coil region" evidence="1">
    <location>
        <begin position="116"/>
        <end position="171"/>
    </location>
</feature>
<evidence type="ECO:0000313" key="4">
    <source>
        <dbReference type="Proteomes" id="UP000183945"/>
    </source>
</evidence>
<protein>
    <recommendedName>
        <fullName evidence="5">Anti-sigma factor</fullName>
    </recommendedName>
</protein>